<dbReference type="InterPro" id="IPR032710">
    <property type="entry name" value="NTF2-like_dom_sf"/>
</dbReference>
<feature type="chain" id="PRO_5047540823" evidence="1">
    <location>
        <begin position="23"/>
        <end position="173"/>
    </location>
</feature>
<dbReference type="Proteomes" id="UP001596415">
    <property type="component" value="Unassembled WGS sequence"/>
</dbReference>
<keyword evidence="4" id="KW-1185">Reference proteome</keyword>
<evidence type="ECO:0000259" key="2">
    <source>
        <dbReference type="Pfam" id="PF14534"/>
    </source>
</evidence>
<reference evidence="4" key="1">
    <citation type="journal article" date="2019" name="Int. J. Syst. Evol. Microbiol.">
        <title>The Global Catalogue of Microorganisms (GCM) 10K type strain sequencing project: providing services to taxonomists for standard genome sequencing and annotation.</title>
        <authorList>
            <consortium name="The Broad Institute Genomics Platform"/>
            <consortium name="The Broad Institute Genome Sequencing Center for Infectious Disease"/>
            <person name="Wu L."/>
            <person name="Ma J."/>
        </authorList>
    </citation>
    <scope>NUCLEOTIDE SEQUENCE [LARGE SCALE GENOMIC DNA]</scope>
    <source>
        <strain evidence="4">CGMCC 1.16306</strain>
    </source>
</reference>
<accession>A0ABW2MU84</accession>
<dbReference type="SUPFAM" id="SSF54427">
    <property type="entry name" value="NTF2-like"/>
    <property type="match status" value="1"/>
</dbReference>
<dbReference type="Gene3D" id="3.10.450.50">
    <property type="match status" value="1"/>
</dbReference>
<comment type="caution">
    <text evidence="3">The sequence shown here is derived from an EMBL/GenBank/DDBJ whole genome shotgun (WGS) entry which is preliminary data.</text>
</comment>
<sequence>MKTPITLFLVCLTLGISIPSNAQEIDNPIAKEIIEQVWKPFKFSYEARDAETFKSIHTDDMLRITDSDIKTGEEYKATISNWTELPKGTTMTIDFAMESSNLQKNIAYQVGYYRVNIVSEENPPGTYYGQFHVVLKKIDDVWKIIQDFDTSEVNGVIIDEKSFDKARLLLLEK</sequence>
<name>A0ABW2MU84_9FLAO</name>
<dbReference type="EMBL" id="JBHTBN010000003">
    <property type="protein sequence ID" value="MFC7357458.1"/>
    <property type="molecule type" value="Genomic_DNA"/>
</dbReference>
<dbReference type="RefSeq" id="WP_380217304.1">
    <property type="nucleotide sequence ID" value="NZ_JBHTBN010000003.1"/>
</dbReference>
<gene>
    <name evidence="3" type="ORF">ACFQO1_07150</name>
</gene>
<proteinExistence type="predicted"/>
<dbReference type="Pfam" id="PF14534">
    <property type="entry name" value="DUF4440"/>
    <property type="match status" value="1"/>
</dbReference>
<keyword evidence="1" id="KW-0732">Signal</keyword>
<evidence type="ECO:0000313" key="3">
    <source>
        <dbReference type="EMBL" id="MFC7357458.1"/>
    </source>
</evidence>
<feature type="domain" description="DUF4440" evidence="2">
    <location>
        <begin position="45"/>
        <end position="144"/>
    </location>
</feature>
<dbReference type="InterPro" id="IPR027843">
    <property type="entry name" value="DUF4440"/>
</dbReference>
<organism evidence="3 4">
    <name type="scientific">Jejudonia soesokkakensis</name>
    <dbReference type="NCBI Taxonomy" id="1323432"/>
    <lineage>
        <taxon>Bacteria</taxon>
        <taxon>Pseudomonadati</taxon>
        <taxon>Bacteroidota</taxon>
        <taxon>Flavobacteriia</taxon>
        <taxon>Flavobacteriales</taxon>
        <taxon>Flavobacteriaceae</taxon>
        <taxon>Jejudonia</taxon>
    </lineage>
</organism>
<protein>
    <submittedName>
        <fullName evidence="3">YybH family protein</fullName>
    </submittedName>
</protein>
<evidence type="ECO:0000313" key="4">
    <source>
        <dbReference type="Proteomes" id="UP001596415"/>
    </source>
</evidence>
<feature type="signal peptide" evidence="1">
    <location>
        <begin position="1"/>
        <end position="22"/>
    </location>
</feature>
<evidence type="ECO:0000256" key="1">
    <source>
        <dbReference type="SAM" id="SignalP"/>
    </source>
</evidence>